<dbReference type="Proteomes" id="UP000251647">
    <property type="component" value="Unassembled WGS sequence"/>
</dbReference>
<evidence type="ECO:0000313" key="2">
    <source>
        <dbReference type="Proteomes" id="UP000251647"/>
    </source>
</evidence>
<protein>
    <submittedName>
        <fullName evidence="1">Uncharacterized protein</fullName>
    </submittedName>
</protein>
<name>A0A2T3QD03_PHODM</name>
<evidence type="ECO:0000313" key="1">
    <source>
        <dbReference type="EMBL" id="SPY43733.1"/>
    </source>
</evidence>
<dbReference type="OrthoDB" id="5923973at2"/>
<reference evidence="1 2" key="1">
    <citation type="submission" date="2018-06" db="EMBL/GenBank/DDBJ databases">
        <authorList>
            <consortium name="Pathogen Informatics"/>
            <person name="Doyle S."/>
        </authorList>
    </citation>
    <scope>NUCLEOTIDE SEQUENCE [LARGE SCALE GENOMIC DNA]</scope>
    <source>
        <strain evidence="1 2">NCTC11647</strain>
    </source>
</reference>
<proteinExistence type="predicted"/>
<gene>
    <name evidence="1" type="ORF">NCTC11647_02648</name>
</gene>
<dbReference type="AlphaFoldDB" id="A0A2T3QD03"/>
<organism evidence="1 2">
    <name type="scientific">Photobacterium damselae</name>
    <dbReference type="NCBI Taxonomy" id="38293"/>
    <lineage>
        <taxon>Bacteria</taxon>
        <taxon>Pseudomonadati</taxon>
        <taxon>Pseudomonadota</taxon>
        <taxon>Gammaproteobacteria</taxon>
        <taxon>Vibrionales</taxon>
        <taxon>Vibrionaceae</taxon>
        <taxon>Photobacterium</taxon>
    </lineage>
</organism>
<accession>A0A2T3QD03</accession>
<sequence length="137" mass="15943">MNIIYGVLPYQYLPQLGGIKFLAGFSYDSKAILGVKFLEELQNGILFSALVENNDDYKYPLFSGQINNILITEPQIRNIRKLTHQQELLLTEHARKKRERKAKNLVLTTRNWKQFIGKRKTIVDLYVSVSNSSEYYV</sequence>
<dbReference type="EMBL" id="UATL01000002">
    <property type="protein sequence ID" value="SPY43733.1"/>
    <property type="molecule type" value="Genomic_DNA"/>
</dbReference>
<dbReference type="RefSeq" id="WP_036766453.1">
    <property type="nucleotide sequence ID" value="NZ_PYOG01000028.1"/>
</dbReference>